<evidence type="ECO:0000313" key="2">
    <source>
        <dbReference type="EMBL" id="QTM98865.1"/>
    </source>
</evidence>
<evidence type="ECO:0000313" key="3">
    <source>
        <dbReference type="Proteomes" id="UP000665043"/>
    </source>
</evidence>
<proteinExistence type="predicted"/>
<dbReference type="Pfam" id="PF13302">
    <property type="entry name" value="Acetyltransf_3"/>
    <property type="match status" value="1"/>
</dbReference>
<dbReference type="PANTHER" id="PTHR43441">
    <property type="entry name" value="RIBOSOMAL-PROTEIN-SERINE ACETYLTRANSFERASE"/>
    <property type="match status" value="1"/>
</dbReference>
<dbReference type="PROSITE" id="PS51186">
    <property type="entry name" value="GNAT"/>
    <property type="match status" value="1"/>
</dbReference>
<dbReference type="PANTHER" id="PTHR43441:SF12">
    <property type="entry name" value="RIBOSOMAL N-ACETYLTRANSFERASE YDAF-RELATED"/>
    <property type="match status" value="1"/>
</dbReference>
<name>A0ABX7VTC2_9BACI</name>
<evidence type="ECO:0000259" key="1">
    <source>
        <dbReference type="PROSITE" id="PS51186"/>
    </source>
</evidence>
<keyword evidence="3" id="KW-1185">Reference proteome</keyword>
<accession>A0ABX7VTC2</accession>
<dbReference type="Gene3D" id="3.40.630.30">
    <property type="match status" value="1"/>
</dbReference>
<sequence length="181" mass="20984">MFTYPLDEQSYLKMLEPGDAAELFLLTWNSMDRLKKWLPLIGSNRRQEDTEAFIKSSLIQLSENNGFQAGIWHQDKIAGVIGFHYVNWYNRTTSIGYWIGDGFEGKGLMTKACRAMVQQAFENWQLNRVEIRAAEENVKSRSIPEKLGFTQEGKIRQAELLQGEYVDHVVYGLLAEEWQKQ</sequence>
<dbReference type="InterPro" id="IPR016181">
    <property type="entry name" value="Acyl_CoA_acyltransferase"/>
</dbReference>
<organism evidence="2 3">
    <name type="scientific">Sediminibacillus dalangtanensis</name>
    <dbReference type="NCBI Taxonomy" id="2729421"/>
    <lineage>
        <taxon>Bacteria</taxon>
        <taxon>Bacillati</taxon>
        <taxon>Bacillota</taxon>
        <taxon>Bacilli</taxon>
        <taxon>Bacillales</taxon>
        <taxon>Bacillaceae</taxon>
        <taxon>Sediminibacillus</taxon>
    </lineage>
</organism>
<dbReference type="InterPro" id="IPR000182">
    <property type="entry name" value="GNAT_dom"/>
</dbReference>
<reference evidence="2 3" key="1">
    <citation type="submission" date="2019-12" db="EMBL/GenBank/DDBJ databases">
        <title>The whole genome sequencing of a strain isolated from a Mars analog, Dalangtan Playa.</title>
        <authorList>
            <person name="Huang T."/>
        </authorList>
    </citation>
    <scope>NUCLEOTIDE SEQUENCE [LARGE SCALE GENOMIC DNA]</scope>
    <source>
        <strain evidence="2 3">DP4-553-S</strain>
    </source>
</reference>
<protein>
    <submittedName>
        <fullName evidence="2">GNAT family N-acetyltransferase</fullName>
    </submittedName>
</protein>
<dbReference type="InterPro" id="IPR051908">
    <property type="entry name" value="Ribosomal_N-acetyltransferase"/>
</dbReference>
<dbReference type="RefSeq" id="WP_209367861.1">
    <property type="nucleotide sequence ID" value="NZ_CP046956.1"/>
</dbReference>
<feature type="domain" description="N-acetyltransferase" evidence="1">
    <location>
        <begin position="21"/>
        <end position="176"/>
    </location>
</feature>
<dbReference type="SUPFAM" id="SSF55729">
    <property type="entry name" value="Acyl-CoA N-acyltransferases (Nat)"/>
    <property type="match status" value="1"/>
</dbReference>
<gene>
    <name evidence="2" type="ORF">ERJ70_05860</name>
</gene>
<dbReference type="EMBL" id="CP046956">
    <property type="protein sequence ID" value="QTM98865.1"/>
    <property type="molecule type" value="Genomic_DNA"/>
</dbReference>
<dbReference type="Proteomes" id="UP000665043">
    <property type="component" value="Chromosome"/>
</dbReference>